<comment type="caution">
    <text evidence="1">The sequence shown here is derived from an EMBL/GenBank/DDBJ whole genome shotgun (WGS) entry which is preliminary data.</text>
</comment>
<reference evidence="1" key="1">
    <citation type="submission" date="2021-03" db="EMBL/GenBank/DDBJ databases">
        <title>Evolutionary priming and transition to the ectomycorrhizal habit in an iconic lineage of mushroom-forming fungi: is preadaptation a requirement?</title>
        <authorList>
            <consortium name="DOE Joint Genome Institute"/>
            <person name="Looney B.P."/>
            <person name="Miyauchi S."/>
            <person name="Morin E."/>
            <person name="Drula E."/>
            <person name="Courty P.E."/>
            <person name="Chicoki N."/>
            <person name="Fauchery L."/>
            <person name="Kohler A."/>
            <person name="Kuo A."/>
            <person name="LaButti K."/>
            <person name="Pangilinan J."/>
            <person name="Lipzen A."/>
            <person name="Riley R."/>
            <person name="Andreopoulos W."/>
            <person name="He G."/>
            <person name="Johnson J."/>
            <person name="Barry K.W."/>
            <person name="Grigoriev I.V."/>
            <person name="Nagy L."/>
            <person name="Hibbett D."/>
            <person name="Henrissat B."/>
            <person name="Matheny P.B."/>
            <person name="Labbe J."/>
            <person name="Martin A.F."/>
        </authorList>
    </citation>
    <scope>NUCLEOTIDE SEQUENCE</scope>
    <source>
        <strain evidence="1">BPL698</strain>
    </source>
</reference>
<keyword evidence="2" id="KW-1185">Reference proteome</keyword>
<accession>A0ACC0U9K2</accession>
<name>A0ACC0U9K2_9AGAM</name>
<dbReference type="Proteomes" id="UP001207468">
    <property type="component" value="Unassembled WGS sequence"/>
</dbReference>
<gene>
    <name evidence="1" type="ORF">F5148DRAFT_1275808</name>
</gene>
<dbReference type="EMBL" id="JAGFNK010000096">
    <property type="protein sequence ID" value="KAI9508288.1"/>
    <property type="molecule type" value="Genomic_DNA"/>
</dbReference>
<evidence type="ECO:0000313" key="1">
    <source>
        <dbReference type="EMBL" id="KAI9508288.1"/>
    </source>
</evidence>
<sequence>MRVNAHTALIGDTVALVPYRYRYHAWMQSAELRALTASEELTLEQEYAMQRSWQEDEDKLTFIILARPLEPTPSDLGLAYEDIRALPMIGDVNLFFKHSREDPEFEVECEPAYRGQRRAHGALVLLLSYACDKLGVGKESFVARIGAANARSIALFASLGFGVVRTISVFDEVEMRVMDTDVAQNWPAGQVREYF</sequence>
<organism evidence="1 2">
    <name type="scientific">Russula earlei</name>
    <dbReference type="NCBI Taxonomy" id="71964"/>
    <lineage>
        <taxon>Eukaryota</taxon>
        <taxon>Fungi</taxon>
        <taxon>Dikarya</taxon>
        <taxon>Basidiomycota</taxon>
        <taxon>Agaricomycotina</taxon>
        <taxon>Agaricomycetes</taxon>
        <taxon>Russulales</taxon>
        <taxon>Russulaceae</taxon>
        <taxon>Russula</taxon>
    </lineage>
</organism>
<proteinExistence type="predicted"/>
<evidence type="ECO:0000313" key="2">
    <source>
        <dbReference type="Proteomes" id="UP001207468"/>
    </source>
</evidence>
<protein>
    <submittedName>
        <fullName evidence="1">Acyl-CoA N-acyltransferase</fullName>
    </submittedName>
</protein>